<dbReference type="AlphaFoldDB" id="A0A9P8QDN5"/>
<organism evidence="1 2">
    <name type="scientific">Wickerhamomyces pijperi</name>
    <name type="common">Yeast</name>
    <name type="synonym">Pichia pijperi</name>
    <dbReference type="NCBI Taxonomy" id="599730"/>
    <lineage>
        <taxon>Eukaryota</taxon>
        <taxon>Fungi</taxon>
        <taxon>Dikarya</taxon>
        <taxon>Ascomycota</taxon>
        <taxon>Saccharomycotina</taxon>
        <taxon>Saccharomycetes</taxon>
        <taxon>Phaffomycetales</taxon>
        <taxon>Wickerhamomycetaceae</taxon>
        <taxon>Wickerhamomyces</taxon>
    </lineage>
</organism>
<proteinExistence type="predicted"/>
<comment type="caution">
    <text evidence="1">The sequence shown here is derived from an EMBL/GenBank/DDBJ whole genome shotgun (WGS) entry which is preliminary data.</text>
</comment>
<evidence type="ECO:0000313" key="1">
    <source>
        <dbReference type="EMBL" id="KAH3688642.1"/>
    </source>
</evidence>
<dbReference type="Proteomes" id="UP000774326">
    <property type="component" value="Unassembled WGS sequence"/>
</dbReference>
<gene>
    <name evidence="1" type="ORF">WICPIJ_000377</name>
</gene>
<reference evidence="1" key="2">
    <citation type="submission" date="2021-01" db="EMBL/GenBank/DDBJ databases">
        <authorList>
            <person name="Schikora-Tamarit M.A."/>
        </authorList>
    </citation>
    <scope>NUCLEOTIDE SEQUENCE</scope>
    <source>
        <strain evidence="1">CBS2887</strain>
    </source>
</reference>
<accession>A0A9P8QDN5</accession>
<name>A0A9P8QDN5_WICPI</name>
<reference evidence="1" key="1">
    <citation type="journal article" date="2021" name="Open Biol.">
        <title>Shared evolutionary footprints suggest mitochondrial oxidative damage underlies multiple complex I losses in fungi.</title>
        <authorList>
            <person name="Schikora-Tamarit M.A."/>
            <person name="Marcet-Houben M."/>
            <person name="Nosek J."/>
            <person name="Gabaldon T."/>
        </authorList>
    </citation>
    <scope>NUCLEOTIDE SEQUENCE</scope>
    <source>
        <strain evidence="1">CBS2887</strain>
    </source>
</reference>
<dbReference type="EMBL" id="JAEUBG010000241">
    <property type="protein sequence ID" value="KAH3688642.1"/>
    <property type="molecule type" value="Genomic_DNA"/>
</dbReference>
<keyword evidence="2" id="KW-1185">Reference proteome</keyword>
<protein>
    <submittedName>
        <fullName evidence="1">Uncharacterized protein</fullName>
    </submittedName>
</protein>
<sequence length="167" mass="18622">MVSLSVTMILPSGPEPNPIKAQFFKTSQPIAPEPTKKVLELAIAFWKSKPKTAIWASLVGDGGWHLDLSEDTTLLVFSQVADITNLESERTWNFNFEQLVVVDVQAFNFSELDVFAIFQAVSIGIKNRDSTIRFNILDHTSLWLFTSGVNDCEIGTEVNKNVTKETS</sequence>
<evidence type="ECO:0000313" key="2">
    <source>
        <dbReference type="Proteomes" id="UP000774326"/>
    </source>
</evidence>